<evidence type="ECO:0000313" key="3">
    <source>
        <dbReference type="Proteomes" id="UP000291793"/>
    </source>
</evidence>
<organism evidence="2 3">
    <name type="scientific">Kosakonia quasisacchari</name>
    <dbReference type="NCBI Taxonomy" id="2529380"/>
    <lineage>
        <taxon>Bacteria</taxon>
        <taxon>Pseudomonadati</taxon>
        <taxon>Pseudomonadota</taxon>
        <taxon>Gammaproteobacteria</taxon>
        <taxon>Enterobacterales</taxon>
        <taxon>Enterobacteriaceae</taxon>
        <taxon>Kosakonia</taxon>
    </lineage>
</organism>
<evidence type="ECO:0000313" key="2">
    <source>
        <dbReference type="EMBL" id="TCB96099.1"/>
    </source>
</evidence>
<keyword evidence="3" id="KW-1185">Reference proteome</keyword>
<reference evidence="2 3" key="1">
    <citation type="submission" date="2019-02" db="EMBL/GenBank/DDBJ databases">
        <title>The draft genome of Kosakonia quasisacchari strain WCHKQ120001.</title>
        <authorList>
            <person name="Wang C."/>
            <person name="Feng Y."/>
            <person name="Zong Z."/>
        </authorList>
    </citation>
    <scope>NUCLEOTIDE SEQUENCE [LARGE SCALE GENOMIC DNA]</scope>
    <source>
        <strain evidence="2 3">WCHKQ120001</strain>
    </source>
</reference>
<dbReference type="GO" id="GO:0003677">
    <property type="term" value="F:DNA binding"/>
    <property type="evidence" value="ECO:0007669"/>
    <property type="project" value="InterPro"/>
</dbReference>
<dbReference type="InterPro" id="IPR014054">
    <property type="entry name" value="Phage_regulatory_Rha"/>
</dbReference>
<evidence type="ECO:0000259" key="1">
    <source>
        <dbReference type="Pfam" id="PF03374"/>
    </source>
</evidence>
<dbReference type="Proteomes" id="UP000291793">
    <property type="component" value="Unassembled WGS sequence"/>
</dbReference>
<dbReference type="AlphaFoldDB" id="A0A4R0GKT9"/>
<dbReference type="Pfam" id="PF03374">
    <property type="entry name" value="ANT"/>
    <property type="match status" value="1"/>
</dbReference>
<protein>
    <submittedName>
        <fullName evidence="2">Phage regulatory protein/antirepressor Ant</fullName>
    </submittedName>
</protein>
<dbReference type="OrthoDB" id="79831at2"/>
<proteinExistence type="predicted"/>
<comment type="caution">
    <text evidence="2">The sequence shown here is derived from an EMBL/GenBank/DDBJ whole genome shotgun (WGS) entry which is preliminary data.</text>
</comment>
<sequence length="237" mass="26408">MNATPLCPHHHSLLAGQELTMSSQEIADLVQSRHDKVKQSIERLAAKGTIQLPPMGEVRNHLGQAVAVYLVGKRDSYIVVAQLSPEFTARLVDRWQELESQQAMQVPKSLPEALRLAADLAEQQQQLKHELAVAAPKVEFVDRYCSAKGSMSFRQVAKLLNAKEPEFRCFLLDNDILYRLGGTLTPRHRHIALGRFEVKTGTSSENNHAFSQARFTAKGVKWIGGLWAAYIAKEGAE</sequence>
<feature type="domain" description="Antirepressor protein C-terminal" evidence="1">
    <location>
        <begin position="129"/>
        <end position="227"/>
    </location>
</feature>
<accession>A0A4R0GKT9</accession>
<dbReference type="Pfam" id="PF09669">
    <property type="entry name" value="Phage_pRha"/>
    <property type="match status" value="1"/>
</dbReference>
<gene>
    <name evidence="2" type="ORF">E0L21_24235</name>
</gene>
<name>A0A4R0GKT9_9ENTR</name>
<dbReference type="EMBL" id="SJOP01000043">
    <property type="protein sequence ID" value="TCB96099.1"/>
    <property type="molecule type" value="Genomic_DNA"/>
</dbReference>
<dbReference type="InterPro" id="IPR005039">
    <property type="entry name" value="Ant_C"/>
</dbReference>
<dbReference type="RefSeq" id="WP_131413780.1">
    <property type="nucleotide sequence ID" value="NZ_SJOP01000043.1"/>
</dbReference>